<dbReference type="InterPro" id="IPR036875">
    <property type="entry name" value="Znf_CCHC_sf"/>
</dbReference>
<gene>
    <name evidence="3" type="ORF">KIW84_053537</name>
</gene>
<evidence type="ECO:0000256" key="1">
    <source>
        <dbReference type="PROSITE-ProRule" id="PRU00047"/>
    </source>
</evidence>
<dbReference type="Gramene" id="Psat05G0353700-T1">
    <property type="protein sequence ID" value="KAI5407316.1"/>
    <property type="gene ID" value="KIW84_053537"/>
</dbReference>
<proteinExistence type="predicted"/>
<feature type="domain" description="CCHC-type" evidence="2">
    <location>
        <begin position="41"/>
        <end position="56"/>
    </location>
</feature>
<dbReference type="AlphaFoldDB" id="A0A9D5AGU6"/>
<evidence type="ECO:0000313" key="3">
    <source>
        <dbReference type="EMBL" id="KAI5407316.1"/>
    </source>
</evidence>
<dbReference type="SUPFAM" id="SSF57756">
    <property type="entry name" value="Retrovirus zinc finger-like domains"/>
    <property type="match status" value="1"/>
</dbReference>
<accession>A0A9D5AGU6</accession>
<dbReference type="Proteomes" id="UP001058974">
    <property type="component" value="Chromosome 5"/>
</dbReference>
<evidence type="ECO:0000313" key="4">
    <source>
        <dbReference type="Proteomes" id="UP001058974"/>
    </source>
</evidence>
<dbReference type="SMART" id="SM00343">
    <property type="entry name" value="ZnF_C2HC"/>
    <property type="match status" value="1"/>
</dbReference>
<dbReference type="PROSITE" id="PS50158">
    <property type="entry name" value="ZF_CCHC"/>
    <property type="match status" value="1"/>
</dbReference>
<reference evidence="3 4" key="1">
    <citation type="journal article" date="2022" name="Nat. Genet.">
        <title>Improved pea reference genome and pan-genome highlight genomic features and evolutionary characteristics.</title>
        <authorList>
            <person name="Yang T."/>
            <person name="Liu R."/>
            <person name="Luo Y."/>
            <person name="Hu S."/>
            <person name="Wang D."/>
            <person name="Wang C."/>
            <person name="Pandey M.K."/>
            <person name="Ge S."/>
            <person name="Xu Q."/>
            <person name="Li N."/>
            <person name="Li G."/>
            <person name="Huang Y."/>
            <person name="Saxena R.K."/>
            <person name="Ji Y."/>
            <person name="Li M."/>
            <person name="Yan X."/>
            <person name="He Y."/>
            <person name="Liu Y."/>
            <person name="Wang X."/>
            <person name="Xiang C."/>
            <person name="Varshney R.K."/>
            <person name="Ding H."/>
            <person name="Gao S."/>
            <person name="Zong X."/>
        </authorList>
    </citation>
    <scope>NUCLEOTIDE SEQUENCE [LARGE SCALE GENOMIC DNA]</scope>
    <source>
        <strain evidence="3 4">cv. Zhongwan 6</strain>
    </source>
</reference>
<keyword evidence="1" id="KW-0863">Zinc-finger</keyword>
<keyword evidence="1" id="KW-0862">Zinc</keyword>
<dbReference type="Gene3D" id="4.10.60.10">
    <property type="entry name" value="Zinc finger, CCHC-type"/>
    <property type="match status" value="1"/>
</dbReference>
<dbReference type="GO" id="GO:0003676">
    <property type="term" value="F:nucleic acid binding"/>
    <property type="evidence" value="ECO:0007669"/>
    <property type="project" value="InterPro"/>
</dbReference>
<comment type="caution">
    <text evidence="3">The sequence shown here is derived from an EMBL/GenBank/DDBJ whole genome shotgun (WGS) entry which is preliminary data.</text>
</comment>
<dbReference type="PANTHER" id="PTHR47592:SF27">
    <property type="entry name" value="OS08G0421700 PROTEIN"/>
    <property type="match status" value="1"/>
</dbReference>
<dbReference type="GO" id="GO:0008270">
    <property type="term" value="F:zinc ion binding"/>
    <property type="evidence" value="ECO:0007669"/>
    <property type="project" value="UniProtKB-KW"/>
</dbReference>
<dbReference type="InterPro" id="IPR001878">
    <property type="entry name" value="Znf_CCHC"/>
</dbReference>
<dbReference type="Pfam" id="PF22936">
    <property type="entry name" value="Pol_BBD"/>
    <property type="match status" value="1"/>
</dbReference>
<dbReference type="EMBL" id="JAMSHJ010000005">
    <property type="protein sequence ID" value="KAI5407316.1"/>
    <property type="molecule type" value="Genomic_DNA"/>
</dbReference>
<keyword evidence="4" id="KW-1185">Reference proteome</keyword>
<dbReference type="Pfam" id="PF00098">
    <property type="entry name" value="zf-CCHC"/>
    <property type="match status" value="1"/>
</dbReference>
<dbReference type="PANTHER" id="PTHR47592">
    <property type="entry name" value="PBF68 PROTEIN"/>
    <property type="match status" value="1"/>
</dbReference>
<keyword evidence="1" id="KW-0479">Metal-binding</keyword>
<name>A0A9D5AGU6_PEA</name>
<dbReference type="InterPro" id="IPR054722">
    <property type="entry name" value="PolX-like_BBD"/>
</dbReference>
<protein>
    <recommendedName>
        <fullName evidence="2">CCHC-type domain-containing protein</fullName>
    </recommendedName>
</protein>
<evidence type="ECO:0000259" key="2">
    <source>
        <dbReference type="PROSITE" id="PS50158"/>
    </source>
</evidence>
<organism evidence="3 4">
    <name type="scientific">Pisum sativum</name>
    <name type="common">Garden pea</name>
    <name type="synonym">Lathyrus oleraceus</name>
    <dbReference type="NCBI Taxonomy" id="3888"/>
    <lineage>
        <taxon>Eukaryota</taxon>
        <taxon>Viridiplantae</taxon>
        <taxon>Streptophyta</taxon>
        <taxon>Embryophyta</taxon>
        <taxon>Tracheophyta</taxon>
        <taxon>Spermatophyta</taxon>
        <taxon>Magnoliopsida</taxon>
        <taxon>eudicotyledons</taxon>
        <taxon>Gunneridae</taxon>
        <taxon>Pentapetalae</taxon>
        <taxon>rosids</taxon>
        <taxon>fabids</taxon>
        <taxon>Fabales</taxon>
        <taxon>Fabaceae</taxon>
        <taxon>Papilionoideae</taxon>
        <taxon>50 kb inversion clade</taxon>
        <taxon>NPAAA clade</taxon>
        <taxon>Hologalegina</taxon>
        <taxon>IRL clade</taxon>
        <taxon>Fabeae</taxon>
        <taxon>Lathyrus</taxon>
    </lineage>
</organism>
<sequence>MDKSLPELLAMLRTVEQNLKSKGKPTAALKPSGGIAKEGTCFHCGKTGHWKRNCPKYLEDKKNGVETSTSGIFVINLSTSASWVLDTGCISHICTNVQELKRSRDLAKGEVDLRVGYGAKVAALAVGTFVLTLPSGLIIQLENCYYVPAISRNIISIACLDKFGFSFIIKNNCCSIYLNDIFYATAQMNNGLYVLDLEMPINNIITKG</sequence>